<name>A0A9D4IRE3_DREPO</name>
<dbReference type="AlphaFoldDB" id="A0A9D4IRE3"/>
<protein>
    <submittedName>
        <fullName evidence="2">Uncharacterized protein</fullName>
    </submittedName>
</protein>
<sequence>MTGLSSSRQRYTRLESNSVFSTCHSHIQLGDVPIFFTVEPTLKQQRIRRKKHFDVPSPTPVPDVQPAKRSTQFDL</sequence>
<evidence type="ECO:0000313" key="2">
    <source>
        <dbReference type="EMBL" id="KAH3782269.1"/>
    </source>
</evidence>
<comment type="caution">
    <text evidence="2">The sequence shown here is derived from an EMBL/GenBank/DDBJ whole genome shotgun (WGS) entry which is preliminary data.</text>
</comment>
<reference evidence="2" key="1">
    <citation type="journal article" date="2019" name="bioRxiv">
        <title>The Genome of the Zebra Mussel, Dreissena polymorpha: A Resource for Invasive Species Research.</title>
        <authorList>
            <person name="McCartney M.A."/>
            <person name="Auch B."/>
            <person name="Kono T."/>
            <person name="Mallez S."/>
            <person name="Zhang Y."/>
            <person name="Obille A."/>
            <person name="Becker A."/>
            <person name="Abrahante J.E."/>
            <person name="Garbe J."/>
            <person name="Badalamenti J.P."/>
            <person name="Herman A."/>
            <person name="Mangelson H."/>
            <person name="Liachko I."/>
            <person name="Sullivan S."/>
            <person name="Sone E.D."/>
            <person name="Koren S."/>
            <person name="Silverstein K.A.T."/>
            <person name="Beckman K.B."/>
            <person name="Gohl D.M."/>
        </authorList>
    </citation>
    <scope>NUCLEOTIDE SEQUENCE</scope>
    <source>
        <strain evidence="2">Duluth1</strain>
        <tissue evidence="2">Whole animal</tissue>
    </source>
</reference>
<evidence type="ECO:0000256" key="1">
    <source>
        <dbReference type="SAM" id="MobiDB-lite"/>
    </source>
</evidence>
<gene>
    <name evidence="2" type="ORF">DPMN_160182</name>
</gene>
<feature type="region of interest" description="Disordered" evidence="1">
    <location>
        <begin position="47"/>
        <end position="75"/>
    </location>
</feature>
<organism evidence="2 3">
    <name type="scientific">Dreissena polymorpha</name>
    <name type="common">Zebra mussel</name>
    <name type="synonym">Mytilus polymorpha</name>
    <dbReference type="NCBI Taxonomy" id="45954"/>
    <lineage>
        <taxon>Eukaryota</taxon>
        <taxon>Metazoa</taxon>
        <taxon>Spiralia</taxon>
        <taxon>Lophotrochozoa</taxon>
        <taxon>Mollusca</taxon>
        <taxon>Bivalvia</taxon>
        <taxon>Autobranchia</taxon>
        <taxon>Heteroconchia</taxon>
        <taxon>Euheterodonta</taxon>
        <taxon>Imparidentia</taxon>
        <taxon>Neoheterodontei</taxon>
        <taxon>Myida</taxon>
        <taxon>Dreissenoidea</taxon>
        <taxon>Dreissenidae</taxon>
        <taxon>Dreissena</taxon>
    </lineage>
</organism>
<proteinExistence type="predicted"/>
<accession>A0A9D4IRE3</accession>
<evidence type="ECO:0000313" key="3">
    <source>
        <dbReference type="Proteomes" id="UP000828390"/>
    </source>
</evidence>
<keyword evidence="3" id="KW-1185">Reference proteome</keyword>
<reference evidence="2" key="2">
    <citation type="submission" date="2020-11" db="EMBL/GenBank/DDBJ databases">
        <authorList>
            <person name="McCartney M.A."/>
            <person name="Auch B."/>
            <person name="Kono T."/>
            <person name="Mallez S."/>
            <person name="Becker A."/>
            <person name="Gohl D.M."/>
            <person name="Silverstein K.A.T."/>
            <person name="Koren S."/>
            <person name="Bechman K.B."/>
            <person name="Herman A."/>
            <person name="Abrahante J.E."/>
            <person name="Garbe J."/>
        </authorList>
    </citation>
    <scope>NUCLEOTIDE SEQUENCE</scope>
    <source>
        <strain evidence="2">Duluth1</strain>
        <tissue evidence="2">Whole animal</tissue>
    </source>
</reference>
<dbReference type="EMBL" id="JAIWYP010000008">
    <property type="protein sequence ID" value="KAH3782269.1"/>
    <property type="molecule type" value="Genomic_DNA"/>
</dbReference>
<dbReference type="Proteomes" id="UP000828390">
    <property type="component" value="Unassembled WGS sequence"/>
</dbReference>